<reference evidence="1 2" key="1">
    <citation type="submission" date="2016-09" db="EMBL/GenBank/DDBJ databases">
        <title>Acidihalobacter prosperus V6 (DSM14174).</title>
        <authorList>
            <person name="Khaleque H.N."/>
            <person name="Ramsay J.P."/>
            <person name="Murphy R.J.T."/>
            <person name="Kaksonen A.H."/>
            <person name="Boxall N.J."/>
            <person name="Watkin E.L.J."/>
        </authorList>
    </citation>
    <scope>NUCLEOTIDE SEQUENCE [LARGE SCALE GENOMIC DNA]</scope>
    <source>
        <strain evidence="1 2">V6</strain>
    </source>
</reference>
<sequence>MPHISAGSPLTRFLARYRGRTLIVHRGFPPDWLNELLKQPGGGGHFRIDARQLDQGEATPVDWLLQRHVLPLDLPLPLLIKVDNDGNLYLRHLLRGNQVVHPSELYWFLEEIAERHHVYLRVEDGTFKTLTGIPLTDNEARAMLDSL</sequence>
<accession>A0A1D8K4K2</accession>
<proteinExistence type="predicted"/>
<dbReference type="KEGG" id="aaeo:BJI67_01275"/>
<dbReference type="AlphaFoldDB" id="A0A1D8K4K2"/>
<name>A0A1D8K4K2_9GAMM</name>
<organism evidence="1 2">
    <name type="scientific">Acidihalobacter aeolianus</name>
    <dbReference type="NCBI Taxonomy" id="2792603"/>
    <lineage>
        <taxon>Bacteria</taxon>
        <taxon>Pseudomonadati</taxon>
        <taxon>Pseudomonadota</taxon>
        <taxon>Gammaproteobacteria</taxon>
        <taxon>Chromatiales</taxon>
        <taxon>Ectothiorhodospiraceae</taxon>
        <taxon>Acidihalobacter</taxon>
    </lineage>
</organism>
<gene>
    <name evidence="1" type="ORF">BJI67_01275</name>
</gene>
<evidence type="ECO:0000313" key="2">
    <source>
        <dbReference type="Proteomes" id="UP000095342"/>
    </source>
</evidence>
<keyword evidence="2" id="KW-1185">Reference proteome</keyword>
<evidence type="ECO:0000313" key="1">
    <source>
        <dbReference type="EMBL" id="AOV15882.1"/>
    </source>
</evidence>
<dbReference type="Proteomes" id="UP000095342">
    <property type="component" value="Chromosome"/>
</dbReference>
<protein>
    <submittedName>
        <fullName evidence="1">Uncharacterized protein</fullName>
    </submittedName>
</protein>
<dbReference type="EMBL" id="CP017448">
    <property type="protein sequence ID" value="AOV15882.1"/>
    <property type="molecule type" value="Genomic_DNA"/>
</dbReference>
<dbReference type="RefSeq" id="WP_070071482.1">
    <property type="nucleotide sequence ID" value="NZ_CP017448.1"/>
</dbReference>